<accession>H1CYM5</accession>
<protein>
    <recommendedName>
        <fullName evidence="3">Fe/B12 periplasmic-binding domain-containing protein</fullName>
    </recommendedName>
</protein>
<dbReference type="GO" id="GO:0071281">
    <property type="term" value="P:cellular response to iron ion"/>
    <property type="evidence" value="ECO:0007669"/>
    <property type="project" value="TreeGrafter"/>
</dbReference>
<feature type="chain" id="PRO_5038344744" description="Fe/B12 periplasmic-binding domain-containing protein" evidence="2">
    <location>
        <begin position="22"/>
        <end position="308"/>
    </location>
</feature>
<reference evidence="4 5" key="1">
    <citation type="submission" date="2011-11" db="EMBL/GenBank/DDBJ databases">
        <title>The Genome Sequence of Dialister succinatiphilus YIT 11850.</title>
        <authorList>
            <consortium name="The Broad Institute Genome Sequencing Platform"/>
            <person name="Earl A."/>
            <person name="Ward D."/>
            <person name="Feldgarden M."/>
            <person name="Gevers D."/>
            <person name="Morotomi M."/>
            <person name="Young S.K."/>
            <person name="Zeng Q."/>
            <person name="Gargeya S."/>
            <person name="Fitzgerald M."/>
            <person name="Haas B."/>
            <person name="Abouelleil A."/>
            <person name="Alvarado L."/>
            <person name="Arachchi H.M."/>
            <person name="Berlin A."/>
            <person name="Brown A."/>
            <person name="Chapman S.B."/>
            <person name="Dunbar C."/>
            <person name="Gearin G."/>
            <person name="Goldberg J."/>
            <person name="Griggs A."/>
            <person name="Gujja S."/>
            <person name="Heiman D."/>
            <person name="Howarth C."/>
            <person name="Lui A."/>
            <person name="MacDonald P.J.P."/>
            <person name="Montmayeur A."/>
            <person name="Murphy C."/>
            <person name="Neiman D."/>
            <person name="Pearson M."/>
            <person name="Priest M."/>
            <person name="Roberts A."/>
            <person name="Saif S."/>
            <person name="Shea T."/>
            <person name="Sisk P."/>
            <person name="Stolte C."/>
            <person name="Sykes S."/>
            <person name="Wortman J."/>
            <person name="Nusbaum C."/>
            <person name="Birren B."/>
        </authorList>
    </citation>
    <scope>NUCLEOTIDE SEQUENCE [LARGE SCALE GENOMIC DNA]</scope>
    <source>
        <strain evidence="4 5">YIT 11850</strain>
    </source>
</reference>
<comment type="caution">
    <text evidence="4">The sequence shown here is derived from an EMBL/GenBank/DDBJ whole genome shotgun (WGS) entry which is preliminary data.</text>
</comment>
<dbReference type="HOGENOM" id="CLU_038034_2_3_9"/>
<dbReference type="SUPFAM" id="SSF53807">
    <property type="entry name" value="Helical backbone' metal receptor"/>
    <property type="match status" value="1"/>
</dbReference>
<dbReference type="InterPro" id="IPR050902">
    <property type="entry name" value="ABC_Transporter_SBP"/>
</dbReference>
<evidence type="ECO:0000313" key="5">
    <source>
        <dbReference type="Proteomes" id="UP000003277"/>
    </source>
</evidence>
<dbReference type="RefSeq" id="WP_008858967.1">
    <property type="nucleotide sequence ID" value="NZ_JH591187.1"/>
</dbReference>
<dbReference type="PANTHER" id="PTHR30535">
    <property type="entry name" value="VITAMIN B12-BINDING PROTEIN"/>
    <property type="match status" value="1"/>
</dbReference>
<name>H1CYM5_9FIRM</name>
<gene>
    <name evidence="4" type="ORF">HMPREF9453_00463</name>
</gene>
<dbReference type="InterPro" id="IPR002491">
    <property type="entry name" value="ABC_transptr_periplasmic_BD"/>
</dbReference>
<dbReference type="OrthoDB" id="9816357at2"/>
<evidence type="ECO:0000313" key="4">
    <source>
        <dbReference type="EMBL" id="EHO63446.1"/>
    </source>
</evidence>
<dbReference type="eggNOG" id="COG0614">
    <property type="taxonomic scope" value="Bacteria"/>
</dbReference>
<dbReference type="PROSITE" id="PS51257">
    <property type="entry name" value="PROKAR_LIPOPROTEIN"/>
    <property type="match status" value="1"/>
</dbReference>
<dbReference type="PANTHER" id="PTHR30535:SF36">
    <property type="entry name" value="HIGH-AFFINITY HEME UPTAKE SYSTEM PROTEIN ISDE"/>
    <property type="match status" value="1"/>
</dbReference>
<dbReference type="Proteomes" id="UP000003277">
    <property type="component" value="Unassembled WGS sequence"/>
</dbReference>
<dbReference type="Gene3D" id="3.40.50.1980">
    <property type="entry name" value="Nitrogenase molybdenum iron protein domain"/>
    <property type="match status" value="2"/>
</dbReference>
<dbReference type="AlphaFoldDB" id="H1CYM5"/>
<evidence type="ECO:0000259" key="3">
    <source>
        <dbReference type="PROSITE" id="PS50983"/>
    </source>
</evidence>
<feature type="signal peptide" evidence="2">
    <location>
        <begin position="1"/>
        <end position="21"/>
    </location>
</feature>
<keyword evidence="5" id="KW-1185">Reference proteome</keyword>
<evidence type="ECO:0000256" key="1">
    <source>
        <dbReference type="ARBA" id="ARBA00008814"/>
    </source>
</evidence>
<dbReference type="PROSITE" id="PS50983">
    <property type="entry name" value="FE_B12_PBP"/>
    <property type="match status" value="1"/>
</dbReference>
<proteinExistence type="inferred from homology"/>
<evidence type="ECO:0000256" key="2">
    <source>
        <dbReference type="SAM" id="SignalP"/>
    </source>
</evidence>
<feature type="domain" description="Fe/B12 periplasmic-binding" evidence="3">
    <location>
        <begin position="49"/>
        <end position="308"/>
    </location>
</feature>
<dbReference type="PATRIC" id="fig|742743.3.peg.475"/>
<organism evidence="4 5">
    <name type="scientific">Dialister succinatiphilus YIT 11850</name>
    <dbReference type="NCBI Taxonomy" id="742743"/>
    <lineage>
        <taxon>Bacteria</taxon>
        <taxon>Bacillati</taxon>
        <taxon>Bacillota</taxon>
        <taxon>Negativicutes</taxon>
        <taxon>Veillonellales</taxon>
        <taxon>Veillonellaceae</taxon>
        <taxon>Dialister</taxon>
    </lineage>
</organism>
<dbReference type="STRING" id="742743.HMPREF9453_00463"/>
<dbReference type="Pfam" id="PF01497">
    <property type="entry name" value="Peripla_BP_2"/>
    <property type="match status" value="1"/>
</dbReference>
<sequence length="308" mass="33760">MKKVLAAAAAAILCFSLSACGTSKQEGNGNGVTYTYKDQTITMKAPPKRIIELSAPLLNMAYAVGGTSAARPETTSPIPEEAKSLPTLGHVQNINMETLVGMKPDLVLGEKNQNSKLESLLKSNKIPYLLVQYDGITDNVPLLKFMGQLYDQQAKADNVIKTYEEGVKAVEDKAASKTPAKVAVLRATGKDVTAETPKSICASMVEMLKMDNVITNHKDIKLDSKTVPYSLEQLSADDPDTIFIVTMGKQNEINKKLDESMRSNPSWAHLKAVQNNRVYFLEPDLFLMNPGIRTPEAMEKLYQLAYGE</sequence>
<comment type="similarity">
    <text evidence="1">Belongs to the bacterial solute-binding protein 8 family.</text>
</comment>
<keyword evidence="2" id="KW-0732">Signal</keyword>
<dbReference type="EMBL" id="ADLT01000015">
    <property type="protein sequence ID" value="EHO63446.1"/>
    <property type="molecule type" value="Genomic_DNA"/>
</dbReference>